<name>A0A0B7ABC2_9EUPU</name>
<dbReference type="InterPro" id="IPR032412">
    <property type="entry name" value="Myosin-VI_CBD"/>
</dbReference>
<evidence type="ECO:0000259" key="2">
    <source>
        <dbReference type="Pfam" id="PF16521"/>
    </source>
</evidence>
<dbReference type="EMBL" id="HACG01030410">
    <property type="protein sequence ID" value="CEK77275.1"/>
    <property type="molecule type" value="Transcribed_RNA"/>
</dbReference>
<feature type="region of interest" description="Disordered" evidence="1">
    <location>
        <begin position="1"/>
        <end position="65"/>
    </location>
</feature>
<protein>
    <recommendedName>
        <fullName evidence="2">Myosin VI cargo binding domain-containing protein</fullName>
    </recommendedName>
</protein>
<evidence type="ECO:0000313" key="3">
    <source>
        <dbReference type="EMBL" id="CEK77275.1"/>
    </source>
</evidence>
<evidence type="ECO:0000256" key="1">
    <source>
        <dbReference type="SAM" id="MobiDB-lite"/>
    </source>
</evidence>
<sequence length="326" mass="38388">GREEQERLRKIQEQMERERKQREEEERQRKEEEEQRKKKAELERRRQKEEEERKKQEAEDKKAAIVMQKQADEQVKENAQRQAALDQEHRDRELALRLAMEDQNQVEDITLPPPLPRSAAVVAARQAAATKKFDLTKWKYAELRDAINTSCDLELLDACREEFHRRLKVYHTWKTKNKKRSDKGDQRAPHSVEAVAQQLVAHSKTASKGSSAEQRYFRIPFTRPADEYREETKHGMWYAHFDGQWIARQMELYPDRTPVLLVAGVDDMQMCELSLDETGLTQKKGAEILENEFEEEWNKHDGQALLKKHSSKVASKFLQNKLGIAK</sequence>
<proteinExistence type="predicted"/>
<feature type="compositionally biased region" description="Basic and acidic residues" evidence="1">
    <location>
        <begin position="1"/>
        <end position="63"/>
    </location>
</feature>
<dbReference type="CDD" id="cd21958">
    <property type="entry name" value="MyUb_Myo6"/>
    <property type="match status" value="1"/>
</dbReference>
<accession>A0A0B7ABC2</accession>
<reference evidence="3" key="1">
    <citation type="submission" date="2014-12" db="EMBL/GenBank/DDBJ databases">
        <title>Insight into the proteome of Arion vulgaris.</title>
        <authorList>
            <person name="Aradska J."/>
            <person name="Bulat T."/>
            <person name="Smidak R."/>
            <person name="Sarate P."/>
            <person name="Gangsoo J."/>
            <person name="Sialana F."/>
            <person name="Bilban M."/>
            <person name="Lubec G."/>
        </authorList>
    </citation>
    <scope>NUCLEOTIDE SEQUENCE</scope>
    <source>
        <tissue evidence="3">Skin</tissue>
    </source>
</reference>
<dbReference type="AlphaFoldDB" id="A0A0B7ABC2"/>
<organism evidence="3">
    <name type="scientific">Arion vulgaris</name>
    <dbReference type="NCBI Taxonomy" id="1028688"/>
    <lineage>
        <taxon>Eukaryota</taxon>
        <taxon>Metazoa</taxon>
        <taxon>Spiralia</taxon>
        <taxon>Lophotrochozoa</taxon>
        <taxon>Mollusca</taxon>
        <taxon>Gastropoda</taxon>
        <taxon>Heterobranchia</taxon>
        <taxon>Euthyneura</taxon>
        <taxon>Panpulmonata</taxon>
        <taxon>Eupulmonata</taxon>
        <taxon>Stylommatophora</taxon>
        <taxon>Helicina</taxon>
        <taxon>Arionoidea</taxon>
        <taxon>Arionidae</taxon>
        <taxon>Arion</taxon>
    </lineage>
</organism>
<feature type="domain" description="Myosin VI cargo binding" evidence="2">
    <location>
        <begin position="214"/>
        <end position="302"/>
    </location>
</feature>
<gene>
    <name evidence="3" type="primary">ORF103819</name>
</gene>
<dbReference type="Pfam" id="PF16521">
    <property type="entry name" value="Myosin-VI_CBD"/>
    <property type="match status" value="1"/>
</dbReference>
<feature type="non-terminal residue" evidence="3">
    <location>
        <position position="1"/>
    </location>
</feature>